<dbReference type="Proteomes" id="UP000178953">
    <property type="component" value="Unassembled WGS sequence"/>
</dbReference>
<accession>A0A1E8Q1I5</accession>
<name>A0A1E8Q1I5_9MYCO</name>
<keyword evidence="4" id="KW-1185">Reference proteome</keyword>
<proteinExistence type="predicted"/>
<protein>
    <recommendedName>
        <fullName evidence="2">Transglycosylase SLT domain-containing protein</fullName>
    </recommendedName>
</protein>
<dbReference type="InterPro" id="IPR023346">
    <property type="entry name" value="Lysozyme-like_dom_sf"/>
</dbReference>
<dbReference type="InterPro" id="IPR008258">
    <property type="entry name" value="Transglycosylase_SLT_dom_1"/>
</dbReference>
<comment type="caution">
    <text evidence="3">The sequence shown here is derived from an EMBL/GenBank/DDBJ whole genome shotgun (WGS) entry which is preliminary data.</text>
</comment>
<feature type="domain" description="Transglycosylase SLT" evidence="2">
    <location>
        <begin position="65"/>
        <end position="146"/>
    </location>
</feature>
<evidence type="ECO:0000259" key="2">
    <source>
        <dbReference type="Pfam" id="PF01464"/>
    </source>
</evidence>
<feature type="region of interest" description="Disordered" evidence="1">
    <location>
        <begin position="85"/>
        <end position="104"/>
    </location>
</feature>
<evidence type="ECO:0000313" key="4">
    <source>
        <dbReference type="Proteomes" id="UP000178953"/>
    </source>
</evidence>
<evidence type="ECO:0000313" key="3">
    <source>
        <dbReference type="EMBL" id="OFJ52458.1"/>
    </source>
</evidence>
<dbReference type="AlphaFoldDB" id="A0A1E8Q1I5"/>
<dbReference type="Gene3D" id="1.10.530.10">
    <property type="match status" value="1"/>
</dbReference>
<sequence>MGSETGAVGGTGTENRSDAAAIPVSEVNLAKQGFPGGPEAYRQYLAKAFDTMGITDPVARANWTRGLMTGLERESGFNPDAVNMSDSNAHGARMADGAPAGSSRGGLQTIPATFASNHQPGTSRNIYDPVANITAAMNYLMRRYHVQRDGSNLSSVGQFNPNHSPGGY</sequence>
<dbReference type="EMBL" id="MCHX01000040">
    <property type="protein sequence ID" value="OFJ52458.1"/>
    <property type="molecule type" value="Genomic_DNA"/>
</dbReference>
<reference evidence="3 4" key="1">
    <citation type="submission" date="2016-09" db="EMBL/GenBank/DDBJ databases">
        <title>genome sequence of Mycobacterium sp. 739 SCH.</title>
        <authorList>
            <person name="Greninger A.L."/>
            <person name="Qin X."/>
            <person name="Jerome K."/>
            <person name="Vora S."/>
            <person name="Quinn K."/>
        </authorList>
    </citation>
    <scope>NUCLEOTIDE SEQUENCE [LARGE SCALE GENOMIC DNA]</scope>
    <source>
        <strain evidence="3 4">SCH</strain>
    </source>
</reference>
<dbReference type="Pfam" id="PF01464">
    <property type="entry name" value="SLT"/>
    <property type="match status" value="1"/>
</dbReference>
<evidence type="ECO:0000256" key="1">
    <source>
        <dbReference type="SAM" id="MobiDB-lite"/>
    </source>
</evidence>
<dbReference type="SUPFAM" id="SSF53955">
    <property type="entry name" value="Lysozyme-like"/>
    <property type="match status" value="1"/>
</dbReference>
<organism evidence="3 4">
    <name type="scientific">Mycolicibacterium grossiae</name>
    <dbReference type="NCBI Taxonomy" id="1552759"/>
    <lineage>
        <taxon>Bacteria</taxon>
        <taxon>Bacillati</taxon>
        <taxon>Actinomycetota</taxon>
        <taxon>Actinomycetes</taxon>
        <taxon>Mycobacteriales</taxon>
        <taxon>Mycobacteriaceae</taxon>
        <taxon>Mycolicibacterium</taxon>
    </lineage>
</organism>
<gene>
    <name evidence="3" type="ORF">BEL07_17610</name>
</gene>